<comment type="cofactor">
    <cofactor evidence="1 16">
        <name>FAD</name>
        <dbReference type="ChEBI" id="CHEBI:57692"/>
    </cofactor>
</comment>
<dbReference type="OrthoDB" id="9804753at2"/>
<dbReference type="InterPro" id="IPR003170">
    <property type="entry name" value="MurB"/>
</dbReference>
<dbReference type="NCBIfam" id="TIGR00179">
    <property type="entry name" value="murB"/>
    <property type="match status" value="1"/>
</dbReference>
<dbReference type="Gene3D" id="3.90.78.10">
    <property type="entry name" value="UDP-N-acetylenolpyruvoylglucosamine reductase, C-terminal domain"/>
    <property type="match status" value="1"/>
</dbReference>
<comment type="pathway">
    <text evidence="4 16">Cell wall biogenesis; peptidoglycan biosynthesis.</text>
</comment>
<evidence type="ECO:0000313" key="19">
    <source>
        <dbReference type="Proteomes" id="UP000199488"/>
    </source>
</evidence>
<dbReference type="InterPro" id="IPR011601">
    <property type="entry name" value="MurB_C"/>
</dbReference>
<evidence type="ECO:0000256" key="6">
    <source>
        <dbReference type="ARBA" id="ARBA00022618"/>
    </source>
</evidence>
<dbReference type="Gene3D" id="3.30.465.10">
    <property type="match status" value="1"/>
</dbReference>
<dbReference type="AlphaFoldDB" id="A0A1H2Q803"/>
<evidence type="ECO:0000256" key="2">
    <source>
        <dbReference type="ARBA" id="ARBA00003921"/>
    </source>
</evidence>
<dbReference type="Proteomes" id="UP000199488">
    <property type="component" value="Unassembled WGS sequence"/>
</dbReference>
<keyword evidence="13 16" id="KW-0131">Cell cycle</keyword>
<dbReference type="InterPro" id="IPR036635">
    <property type="entry name" value="MurB_C_sf"/>
</dbReference>
<dbReference type="EC" id="1.3.1.98" evidence="16"/>
<proteinExistence type="inferred from homology"/>
<dbReference type="GO" id="GO:0008360">
    <property type="term" value="P:regulation of cell shape"/>
    <property type="evidence" value="ECO:0007669"/>
    <property type="project" value="UniProtKB-KW"/>
</dbReference>
<evidence type="ECO:0000256" key="11">
    <source>
        <dbReference type="ARBA" id="ARBA00022984"/>
    </source>
</evidence>
<dbReference type="SUPFAM" id="SSF56176">
    <property type="entry name" value="FAD-binding/transporter-associated domain-like"/>
    <property type="match status" value="1"/>
</dbReference>
<dbReference type="Pfam" id="PF01565">
    <property type="entry name" value="FAD_binding_4"/>
    <property type="match status" value="1"/>
</dbReference>
<dbReference type="GO" id="GO:0008762">
    <property type="term" value="F:UDP-N-acetylmuramate dehydrogenase activity"/>
    <property type="evidence" value="ECO:0007669"/>
    <property type="project" value="UniProtKB-UniRule"/>
</dbReference>
<evidence type="ECO:0000256" key="4">
    <source>
        <dbReference type="ARBA" id="ARBA00004752"/>
    </source>
</evidence>
<accession>A0A1H2Q803</accession>
<evidence type="ECO:0000256" key="12">
    <source>
        <dbReference type="ARBA" id="ARBA00023002"/>
    </source>
</evidence>
<dbReference type="PROSITE" id="PS51387">
    <property type="entry name" value="FAD_PCMH"/>
    <property type="match status" value="1"/>
</dbReference>
<evidence type="ECO:0000256" key="3">
    <source>
        <dbReference type="ARBA" id="ARBA00004496"/>
    </source>
</evidence>
<gene>
    <name evidence="16" type="primary">murB</name>
    <name evidence="18" type="ORF">SAMN05421781_0179</name>
</gene>
<keyword evidence="8 16" id="KW-0274">FAD</keyword>
<evidence type="ECO:0000256" key="14">
    <source>
        <dbReference type="ARBA" id="ARBA00023316"/>
    </source>
</evidence>
<evidence type="ECO:0000256" key="7">
    <source>
        <dbReference type="ARBA" id="ARBA00022630"/>
    </source>
</evidence>
<dbReference type="InterPro" id="IPR036318">
    <property type="entry name" value="FAD-bd_PCMH-like_sf"/>
</dbReference>
<reference evidence="18 19" key="1">
    <citation type="submission" date="2016-10" db="EMBL/GenBank/DDBJ databases">
        <authorList>
            <person name="de Groot N.N."/>
        </authorList>
    </citation>
    <scope>NUCLEOTIDE SEQUENCE [LARGE SCALE GENOMIC DNA]</scope>
    <source>
        <strain evidence="18 19">DSM 23126</strain>
    </source>
</reference>
<dbReference type="Pfam" id="PF02873">
    <property type="entry name" value="MurB_C"/>
    <property type="match status" value="1"/>
</dbReference>
<comment type="subcellular location">
    <subcellularLocation>
        <location evidence="3 16">Cytoplasm</location>
    </subcellularLocation>
</comment>
<feature type="active site" description="Proton donor" evidence="16">
    <location>
        <position position="225"/>
    </location>
</feature>
<dbReference type="Gene3D" id="3.30.43.10">
    <property type="entry name" value="Uridine Diphospho-n-acetylenolpyruvylglucosamine Reductase, domain 2"/>
    <property type="match status" value="1"/>
</dbReference>
<keyword evidence="9 16" id="KW-0521">NADP</keyword>
<dbReference type="InterPro" id="IPR016166">
    <property type="entry name" value="FAD-bd_PCMH"/>
</dbReference>
<keyword evidence="7 16" id="KW-0285">Flavoprotein</keyword>
<dbReference type="PANTHER" id="PTHR21071:SF5">
    <property type="entry name" value="UDP-N-ACETYLENOLPYRUVOYLGLUCOSAMINE REDUCTASE"/>
    <property type="match status" value="1"/>
</dbReference>
<sequence length="306" mass="33491">MGQEAESAWNFEDFGKVLKDEPLAKHTTWKIGGPADWLVEPTSVEELVNAMEWIQEENLPWRAIGRGSNLLVDDDGIEGVVIKFGTKLANMENDNGIVTVEAGYPLVRLATILSRDGYGGMEFAGGIPGSVGGAVFMNAGAHGSDMSKVLIEALILFPDGTMEWIPNEEMGFAYRTSRLQSDKGICVAARLKLEQGEKDVIFKEMQEYKEYRRETQPWAHPCAGSVFRNPLPDHAGELIEKIGLKGHVIGGAQISELHANFIVNTGEAKASDVLALIEKARSSVKEAYGIDLETEVEIVNRRSADS</sequence>
<evidence type="ECO:0000256" key="10">
    <source>
        <dbReference type="ARBA" id="ARBA00022960"/>
    </source>
</evidence>
<dbReference type="GO" id="GO:0009252">
    <property type="term" value="P:peptidoglycan biosynthetic process"/>
    <property type="evidence" value="ECO:0007669"/>
    <property type="project" value="UniProtKB-UniRule"/>
</dbReference>
<dbReference type="GO" id="GO:0071949">
    <property type="term" value="F:FAD binding"/>
    <property type="evidence" value="ECO:0007669"/>
    <property type="project" value="InterPro"/>
</dbReference>
<evidence type="ECO:0000256" key="13">
    <source>
        <dbReference type="ARBA" id="ARBA00023306"/>
    </source>
</evidence>
<dbReference type="GO" id="GO:0071555">
    <property type="term" value="P:cell wall organization"/>
    <property type="evidence" value="ECO:0007669"/>
    <property type="project" value="UniProtKB-KW"/>
</dbReference>
<feature type="active site" evidence="16">
    <location>
        <position position="175"/>
    </location>
</feature>
<evidence type="ECO:0000256" key="9">
    <source>
        <dbReference type="ARBA" id="ARBA00022857"/>
    </source>
</evidence>
<dbReference type="SUPFAM" id="SSF56194">
    <property type="entry name" value="Uridine diphospho-N-Acetylenolpyruvylglucosamine reductase, MurB, C-terminal domain"/>
    <property type="match status" value="1"/>
</dbReference>
<dbReference type="UniPathway" id="UPA00219"/>
<evidence type="ECO:0000313" key="18">
    <source>
        <dbReference type="EMBL" id="SDW02824.1"/>
    </source>
</evidence>
<dbReference type="InterPro" id="IPR006094">
    <property type="entry name" value="Oxid_FAD_bind_N"/>
</dbReference>
<dbReference type="HAMAP" id="MF_00037">
    <property type="entry name" value="MurB"/>
    <property type="match status" value="1"/>
</dbReference>
<keyword evidence="5 16" id="KW-0963">Cytoplasm</keyword>
<comment type="catalytic activity">
    <reaction evidence="15 16">
        <text>UDP-N-acetyl-alpha-D-muramate + NADP(+) = UDP-N-acetyl-3-O-(1-carboxyvinyl)-alpha-D-glucosamine + NADPH + H(+)</text>
        <dbReference type="Rhea" id="RHEA:12248"/>
        <dbReference type="ChEBI" id="CHEBI:15378"/>
        <dbReference type="ChEBI" id="CHEBI:57783"/>
        <dbReference type="ChEBI" id="CHEBI:58349"/>
        <dbReference type="ChEBI" id="CHEBI:68483"/>
        <dbReference type="ChEBI" id="CHEBI:70757"/>
        <dbReference type="EC" id="1.3.1.98"/>
    </reaction>
</comment>
<dbReference type="NCBIfam" id="NF010480">
    <property type="entry name" value="PRK13905.1"/>
    <property type="match status" value="1"/>
</dbReference>
<dbReference type="GO" id="GO:0051301">
    <property type="term" value="P:cell division"/>
    <property type="evidence" value="ECO:0007669"/>
    <property type="project" value="UniProtKB-KW"/>
</dbReference>
<feature type="active site" evidence="16">
    <location>
        <position position="295"/>
    </location>
</feature>
<organism evidence="18 19">
    <name type="scientific">Marinococcus luteus</name>
    <dbReference type="NCBI Taxonomy" id="1122204"/>
    <lineage>
        <taxon>Bacteria</taxon>
        <taxon>Bacillati</taxon>
        <taxon>Bacillota</taxon>
        <taxon>Bacilli</taxon>
        <taxon>Bacillales</taxon>
        <taxon>Bacillaceae</taxon>
        <taxon>Marinococcus</taxon>
    </lineage>
</organism>
<evidence type="ECO:0000256" key="16">
    <source>
        <dbReference type="HAMAP-Rule" id="MF_00037"/>
    </source>
</evidence>
<evidence type="ECO:0000259" key="17">
    <source>
        <dbReference type="PROSITE" id="PS51387"/>
    </source>
</evidence>
<dbReference type="GO" id="GO:0005829">
    <property type="term" value="C:cytosol"/>
    <property type="evidence" value="ECO:0007669"/>
    <property type="project" value="TreeGrafter"/>
</dbReference>
<dbReference type="STRING" id="1122204.SAMN05421781_0179"/>
<dbReference type="EMBL" id="FNNC01000001">
    <property type="protein sequence ID" value="SDW02824.1"/>
    <property type="molecule type" value="Genomic_DNA"/>
</dbReference>
<dbReference type="InterPro" id="IPR016169">
    <property type="entry name" value="FAD-bd_PCMH_sub2"/>
</dbReference>
<comment type="similarity">
    <text evidence="16">Belongs to the MurB family.</text>
</comment>
<keyword evidence="12 16" id="KW-0560">Oxidoreductase</keyword>
<dbReference type="InterPro" id="IPR016167">
    <property type="entry name" value="FAD-bd_PCMH_sub1"/>
</dbReference>
<name>A0A1H2Q803_9BACI</name>
<keyword evidence="19" id="KW-1185">Reference proteome</keyword>
<keyword evidence="10 16" id="KW-0133">Cell shape</keyword>
<dbReference type="RefSeq" id="WP_091610211.1">
    <property type="nucleotide sequence ID" value="NZ_FNNC01000001.1"/>
</dbReference>
<protein>
    <recommendedName>
        <fullName evidence="16">UDP-N-acetylenolpyruvoylglucosamine reductase</fullName>
        <ecNumber evidence="16">1.3.1.98</ecNumber>
    </recommendedName>
    <alternativeName>
        <fullName evidence="16">UDP-N-acetylmuramate dehydrogenase</fullName>
    </alternativeName>
</protein>
<evidence type="ECO:0000256" key="5">
    <source>
        <dbReference type="ARBA" id="ARBA00022490"/>
    </source>
</evidence>
<feature type="domain" description="FAD-binding PCMH-type" evidence="17">
    <location>
        <begin position="30"/>
        <end position="196"/>
    </location>
</feature>
<keyword evidence="11 16" id="KW-0573">Peptidoglycan synthesis</keyword>
<keyword evidence="6 16" id="KW-0132">Cell division</keyword>
<evidence type="ECO:0000256" key="15">
    <source>
        <dbReference type="ARBA" id="ARBA00048914"/>
    </source>
</evidence>
<evidence type="ECO:0000256" key="1">
    <source>
        <dbReference type="ARBA" id="ARBA00001974"/>
    </source>
</evidence>
<comment type="function">
    <text evidence="2 16">Cell wall formation.</text>
</comment>
<dbReference type="PANTHER" id="PTHR21071">
    <property type="entry name" value="UDP-N-ACETYLENOLPYRUVOYLGLUCOSAMINE REDUCTASE"/>
    <property type="match status" value="1"/>
</dbReference>
<evidence type="ECO:0000256" key="8">
    <source>
        <dbReference type="ARBA" id="ARBA00022827"/>
    </source>
</evidence>
<keyword evidence="14 16" id="KW-0961">Cell wall biogenesis/degradation</keyword>